<feature type="compositionally biased region" description="Polar residues" evidence="1">
    <location>
        <begin position="25"/>
        <end position="36"/>
    </location>
</feature>
<dbReference type="EMBL" id="LSBJ02000001">
    <property type="protein sequence ID" value="OWT43556.1"/>
    <property type="molecule type" value="Genomic_DNA"/>
</dbReference>
<name>A0A219AS12_METCM</name>
<sequence>MSRGSVSEILWAENVPSDFERTSRSKSSARLFNNSPSHKRIYRQSTLKNSQDQGSSTSGKAAAEYVSSPLEPLSSNISFQKRVSRSTDEDSNMTSFPELRPRHCTNDWINPPAEIEQLTSAPTTDLYHRGVDAHSGRPPASPETVWEAPQPIAVPCDHSIFDKDPFMGANPYTYDRRETRASGSTDKLRLGSSIGSASHRRRSSHVPMTYDTPWDSPDGIVPQILDKLRRNTQHDFGQSSLLRPEYNVWTAEARKSAPNEAVPVTKIRSRDSIVKERTLKPPKADSSGIYEALTGSRMIVGRGRHDTCSEDNRPHICENDMDHSKHRH</sequence>
<evidence type="ECO:0000313" key="2">
    <source>
        <dbReference type="EMBL" id="OWT43556.1"/>
    </source>
</evidence>
<proteinExistence type="predicted"/>
<accession>A0A219AS12</accession>
<dbReference type="Proteomes" id="UP000078397">
    <property type="component" value="Unassembled WGS sequence"/>
</dbReference>
<organism evidence="2 3">
    <name type="scientific">Pochonia chlamydosporia 170</name>
    <dbReference type="NCBI Taxonomy" id="1380566"/>
    <lineage>
        <taxon>Eukaryota</taxon>
        <taxon>Fungi</taxon>
        <taxon>Dikarya</taxon>
        <taxon>Ascomycota</taxon>
        <taxon>Pezizomycotina</taxon>
        <taxon>Sordariomycetes</taxon>
        <taxon>Hypocreomycetidae</taxon>
        <taxon>Hypocreales</taxon>
        <taxon>Clavicipitaceae</taxon>
        <taxon>Pochonia</taxon>
    </lineage>
</organism>
<protein>
    <submittedName>
        <fullName evidence="2">D-xylulose reductase A</fullName>
    </submittedName>
</protein>
<dbReference type="GeneID" id="33937407"/>
<dbReference type="KEGG" id="pchm:VFPPC_18717"/>
<evidence type="ECO:0000313" key="3">
    <source>
        <dbReference type="Proteomes" id="UP000078397"/>
    </source>
</evidence>
<feature type="compositionally biased region" description="Polar residues" evidence="1">
    <location>
        <begin position="43"/>
        <end position="59"/>
    </location>
</feature>
<keyword evidence="3" id="KW-1185">Reference proteome</keyword>
<dbReference type="OrthoDB" id="4837923at2759"/>
<dbReference type="RefSeq" id="XP_022285969.1">
    <property type="nucleotide sequence ID" value="XM_022430287.1"/>
</dbReference>
<feature type="region of interest" description="Disordered" evidence="1">
    <location>
        <begin position="179"/>
        <end position="215"/>
    </location>
</feature>
<gene>
    <name evidence="2" type="ORF">VFPPC_18717</name>
</gene>
<feature type="region of interest" description="Disordered" evidence="1">
    <location>
        <begin position="305"/>
        <end position="328"/>
    </location>
</feature>
<comment type="caution">
    <text evidence="2">The sequence shown here is derived from an EMBL/GenBank/DDBJ whole genome shotgun (WGS) entry which is preliminary data.</text>
</comment>
<reference evidence="2 3" key="1">
    <citation type="journal article" date="2016" name="PLoS Pathog.">
        <title>Biosynthesis of antibiotic leucinostatins in bio-control fungus Purpureocillium lilacinum and their inhibition on phytophthora revealed by genome mining.</title>
        <authorList>
            <person name="Wang G."/>
            <person name="Liu Z."/>
            <person name="Lin R."/>
            <person name="Li E."/>
            <person name="Mao Z."/>
            <person name="Ling J."/>
            <person name="Yang Y."/>
            <person name="Yin W.B."/>
            <person name="Xie B."/>
        </authorList>
    </citation>
    <scope>NUCLEOTIDE SEQUENCE [LARGE SCALE GENOMIC DNA]</scope>
    <source>
        <strain evidence="2">170</strain>
    </source>
</reference>
<dbReference type="AlphaFoldDB" id="A0A219AS12"/>
<feature type="region of interest" description="Disordered" evidence="1">
    <location>
        <begin position="17"/>
        <end position="104"/>
    </location>
</feature>
<evidence type="ECO:0000256" key="1">
    <source>
        <dbReference type="SAM" id="MobiDB-lite"/>
    </source>
</evidence>